<proteinExistence type="predicted"/>
<evidence type="ECO:0000313" key="2">
    <source>
        <dbReference type="Proteomes" id="UP000824120"/>
    </source>
</evidence>
<sequence>MIWNSQRKNSNMVEDMAVEFGVKWSDRHGCSSLNSIPISLDKLKVSFYWTNGNCLVFRANMIEQISL</sequence>
<comment type="caution">
    <text evidence="1">The sequence shown here is derived from an EMBL/GenBank/DDBJ whole genome shotgun (WGS) entry which is preliminary data.</text>
</comment>
<organism evidence="1 2">
    <name type="scientific">Solanum commersonii</name>
    <name type="common">Commerson's wild potato</name>
    <name type="synonym">Commerson's nightshade</name>
    <dbReference type="NCBI Taxonomy" id="4109"/>
    <lineage>
        <taxon>Eukaryota</taxon>
        <taxon>Viridiplantae</taxon>
        <taxon>Streptophyta</taxon>
        <taxon>Embryophyta</taxon>
        <taxon>Tracheophyta</taxon>
        <taxon>Spermatophyta</taxon>
        <taxon>Magnoliopsida</taxon>
        <taxon>eudicotyledons</taxon>
        <taxon>Gunneridae</taxon>
        <taxon>Pentapetalae</taxon>
        <taxon>asterids</taxon>
        <taxon>lamiids</taxon>
        <taxon>Solanales</taxon>
        <taxon>Solanaceae</taxon>
        <taxon>Solanoideae</taxon>
        <taxon>Solaneae</taxon>
        <taxon>Solanum</taxon>
    </lineage>
</organism>
<dbReference type="EMBL" id="JACXVP010000003">
    <property type="protein sequence ID" value="KAG5614597.1"/>
    <property type="molecule type" value="Genomic_DNA"/>
</dbReference>
<dbReference type="Proteomes" id="UP000824120">
    <property type="component" value="Chromosome 3"/>
</dbReference>
<dbReference type="AlphaFoldDB" id="A0A9J5ZQV5"/>
<keyword evidence="2" id="KW-1185">Reference proteome</keyword>
<accession>A0A9J5ZQV5</accession>
<name>A0A9J5ZQV5_SOLCO</name>
<evidence type="ECO:0000313" key="1">
    <source>
        <dbReference type="EMBL" id="KAG5614597.1"/>
    </source>
</evidence>
<protein>
    <submittedName>
        <fullName evidence="1">Uncharacterized protein</fullName>
    </submittedName>
</protein>
<gene>
    <name evidence="1" type="ORF">H5410_014421</name>
</gene>
<reference evidence="1 2" key="1">
    <citation type="submission" date="2020-09" db="EMBL/GenBank/DDBJ databases">
        <title>De no assembly of potato wild relative species, Solanum commersonii.</title>
        <authorList>
            <person name="Cho K."/>
        </authorList>
    </citation>
    <scope>NUCLEOTIDE SEQUENCE [LARGE SCALE GENOMIC DNA]</scope>
    <source>
        <strain evidence="1">LZ3.2</strain>
        <tissue evidence="1">Leaf</tissue>
    </source>
</reference>